<keyword evidence="7" id="KW-0833">Ubl conjugation pathway</keyword>
<feature type="compositionally biased region" description="Basic and acidic residues" evidence="10">
    <location>
        <begin position="16"/>
        <end position="40"/>
    </location>
</feature>
<sequence>VTPMAVPSLPPADAVDADHVGGRAAHTEPGDADYAREVFGRTDGATEEDIEKELVAKASALGMKLPLSAKPSTQAATAHPGDSQETLALPAGRAASAWTNETAVSRPASHASQQSGSRPATSTESTQGRTKSRSLSFSQYDKYLGQVDPALDQPKLVGPNPTRTARPAGIVARPDTKSGVKSFTRSIANKLRRRRAAPPAQTLKPCICCREDFASDNDALQTLLCGHAYCRDCLGVMVAQSMADESRMPPRCCTQPIPSAIIKLVLAPDMQQLFLKQVVQHSTPWEARIFCPSAACGEFIPPVDALDPKHPFEAVCRSCSTAVCIMCKRAAHPLGQDCPEDRDLDSVLRMGEQSGWRRCYKCRMLVELAQGCTHITCRCKAQFCYICGAVWDHAVGCPNFCNGEEELERRRAEEDAREAEREAETRALQKAEAAEETARLEASRNTAASSEFVALRTQQAAEMARFRGYEAKAMDALRARQSRRREALEARLADLDDKMRDRHAKTEQHLDDRQILAELELQSVLEDKEKKVRLKLRYMEDYCHGTGPEEARHEARAMPPRQVTARDLEQLRQQYCVRDGMERRHQSQINGLREKQAKKMQELVDRHQAEMDALDDRKIDEMEGLAAELAADEDALLARIAQRQARLEMRWDLMAEVLRVEMERREGKTFAKVEAPKWP</sequence>
<keyword evidence="6" id="KW-0863">Zinc-finger</keyword>
<feature type="region of interest" description="Disordered" evidence="10">
    <location>
        <begin position="1"/>
        <end position="47"/>
    </location>
</feature>
<evidence type="ECO:0000256" key="4">
    <source>
        <dbReference type="ARBA" id="ARBA00022723"/>
    </source>
</evidence>
<dbReference type="AlphaFoldDB" id="A0AAN6UQN0"/>
<feature type="compositionally biased region" description="Polar residues" evidence="10">
    <location>
        <begin position="110"/>
        <end position="134"/>
    </location>
</feature>
<evidence type="ECO:0000256" key="10">
    <source>
        <dbReference type="SAM" id="MobiDB-lite"/>
    </source>
</evidence>
<feature type="region of interest" description="Disordered" evidence="10">
    <location>
        <begin position="93"/>
        <end position="134"/>
    </location>
</feature>
<evidence type="ECO:0000256" key="5">
    <source>
        <dbReference type="ARBA" id="ARBA00022737"/>
    </source>
</evidence>
<keyword evidence="8" id="KW-0862">Zinc</keyword>
<dbReference type="GO" id="GO:0061630">
    <property type="term" value="F:ubiquitin protein ligase activity"/>
    <property type="evidence" value="ECO:0007669"/>
    <property type="project" value="UniProtKB-EC"/>
</dbReference>
<evidence type="ECO:0000259" key="11">
    <source>
        <dbReference type="PROSITE" id="PS51873"/>
    </source>
</evidence>
<evidence type="ECO:0000256" key="7">
    <source>
        <dbReference type="ARBA" id="ARBA00022786"/>
    </source>
</evidence>
<dbReference type="EC" id="2.3.2.31" evidence="2"/>
<dbReference type="PANTHER" id="PTHR11685">
    <property type="entry name" value="RBR FAMILY RING FINGER AND IBR DOMAIN-CONTAINING"/>
    <property type="match status" value="1"/>
</dbReference>
<comment type="caution">
    <text evidence="12">The sequence shown here is derived from an EMBL/GenBank/DDBJ whole genome shotgun (WGS) entry which is preliminary data.</text>
</comment>
<dbReference type="PROSITE" id="PS51873">
    <property type="entry name" value="TRIAD"/>
    <property type="match status" value="1"/>
</dbReference>
<dbReference type="SUPFAM" id="SSF57850">
    <property type="entry name" value="RING/U-box"/>
    <property type="match status" value="2"/>
</dbReference>
<evidence type="ECO:0000256" key="6">
    <source>
        <dbReference type="ARBA" id="ARBA00022771"/>
    </source>
</evidence>
<dbReference type="Pfam" id="PF22191">
    <property type="entry name" value="IBR_1"/>
    <property type="match status" value="1"/>
</dbReference>
<dbReference type="InterPro" id="IPR002867">
    <property type="entry name" value="IBR_dom"/>
</dbReference>
<reference evidence="12" key="2">
    <citation type="submission" date="2023-05" db="EMBL/GenBank/DDBJ databases">
        <authorList>
            <consortium name="Lawrence Berkeley National Laboratory"/>
            <person name="Steindorff A."/>
            <person name="Hensen N."/>
            <person name="Bonometti L."/>
            <person name="Westerberg I."/>
            <person name="Brannstrom I.O."/>
            <person name="Guillou S."/>
            <person name="Cros-Aarteil S."/>
            <person name="Calhoun S."/>
            <person name="Haridas S."/>
            <person name="Kuo A."/>
            <person name="Mondo S."/>
            <person name="Pangilinan J."/>
            <person name="Riley R."/>
            <person name="Labutti K."/>
            <person name="Andreopoulos B."/>
            <person name="Lipzen A."/>
            <person name="Chen C."/>
            <person name="Yanf M."/>
            <person name="Daum C."/>
            <person name="Ng V."/>
            <person name="Clum A."/>
            <person name="Ohm R."/>
            <person name="Martin F."/>
            <person name="Silar P."/>
            <person name="Natvig D."/>
            <person name="Lalanne C."/>
            <person name="Gautier V."/>
            <person name="Ament-Velasquez S.L."/>
            <person name="Kruys A."/>
            <person name="Hutchinson M.I."/>
            <person name="Powell A.J."/>
            <person name="Barry K."/>
            <person name="Miller A.N."/>
            <person name="Grigoriev I.V."/>
            <person name="Debuchy R."/>
            <person name="Gladieux P."/>
            <person name="Thoren M.H."/>
            <person name="Johannesson H."/>
        </authorList>
    </citation>
    <scope>NUCLEOTIDE SEQUENCE</scope>
    <source>
        <strain evidence="12">CBS 123565</strain>
    </source>
</reference>
<evidence type="ECO:0000313" key="13">
    <source>
        <dbReference type="Proteomes" id="UP001304895"/>
    </source>
</evidence>
<dbReference type="CDD" id="cd22584">
    <property type="entry name" value="Rcat_RBR_unk"/>
    <property type="match status" value="1"/>
</dbReference>
<feature type="domain" description="RING-type" evidence="11">
    <location>
        <begin position="202"/>
        <end position="405"/>
    </location>
</feature>
<dbReference type="Pfam" id="PF01485">
    <property type="entry name" value="IBR"/>
    <property type="match status" value="1"/>
</dbReference>
<evidence type="ECO:0000313" key="12">
    <source>
        <dbReference type="EMBL" id="KAK4137066.1"/>
    </source>
</evidence>
<name>A0AAN6UQN0_9PEZI</name>
<dbReference type="Gene3D" id="3.30.40.10">
    <property type="entry name" value="Zinc/RING finger domain, C3HC4 (zinc finger)"/>
    <property type="match status" value="1"/>
</dbReference>
<dbReference type="PROSITE" id="PS00518">
    <property type="entry name" value="ZF_RING_1"/>
    <property type="match status" value="1"/>
</dbReference>
<accession>A0AAN6UQN0</accession>
<evidence type="ECO:0000256" key="8">
    <source>
        <dbReference type="ARBA" id="ARBA00022833"/>
    </source>
</evidence>
<feature type="region of interest" description="Disordered" evidence="10">
    <location>
        <begin position="412"/>
        <end position="443"/>
    </location>
</feature>
<dbReference type="InterPro" id="IPR013083">
    <property type="entry name" value="Znf_RING/FYVE/PHD"/>
</dbReference>
<comment type="catalytic activity">
    <reaction evidence="1">
        <text>[E2 ubiquitin-conjugating enzyme]-S-ubiquitinyl-L-cysteine + [acceptor protein]-L-lysine = [E2 ubiquitin-conjugating enzyme]-L-cysteine + [acceptor protein]-N(6)-ubiquitinyl-L-lysine.</text>
        <dbReference type="EC" id="2.3.2.31"/>
    </reaction>
</comment>
<keyword evidence="9" id="KW-0175">Coiled coil</keyword>
<organism evidence="12 13">
    <name type="scientific">Trichocladium antarcticum</name>
    <dbReference type="NCBI Taxonomy" id="1450529"/>
    <lineage>
        <taxon>Eukaryota</taxon>
        <taxon>Fungi</taxon>
        <taxon>Dikarya</taxon>
        <taxon>Ascomycota</taxon>
        <taxon>Pezizomycotina</taxon>
        <taxon>Sordariomycetes</taxon>
        <taxon>Sordariomycetidae</taxon>
        <taxon>Sordariales</taxon>
        <taxon>Chaetomiaceae</taxon>
        <taxon>Trichocladium</taxon>
    </lineage>
</organism>
<protein>
    <recommendedName>
        <fullName evidence="2">RBR-type E3 ubiquitin transferase</fullName>
        <ecNumber evidence="2">2.3.2.31</ecNumber>
    </recommendedName>
</protein>
<keyword evidence="4" id="KW-0479">Metal-binding</keyword>
<evidence type="ECO:0000256" key="9">
    <source>
        <dbReference type="SAM" id="Coils"/>
    </source>
</evidence>
<feature type="compositionally biased region" description="Basic and acidic residues" evidence="10">
    <location>
        <begin position="412"/>
        <end position="442"/>
    </location>
</feature>
<dbReference type="InterPro" id="IPR017907">
    <property type="entry name" value="Znf_RING_CS"/>
</dbReference>
<dbReference type="InterPro" id="IPR031127">
    <property type="entry name" value="E3_UB_ligase_RBR"/>
</dbReference>
<dbReference type="CDD" id="cd20335">
    <property type="entry name" value="BRcat_RBR"/>
    <property type="match status" value="1"/>
</dbReference>
<dbReference type="GO" id="GO:0016567">
    <property type="term" value="P:protein ubiquitination"/>
    <property type="evidence" value="ECO:0007669"/>
    <property type="project" value="InterPro"/>
</dbReference>
<dbReference type="Proteomes" id="UP001304895">
    <property type="component" value="Unassembled WGS sequence"/>
</dbReference>
<feature type="non-terminal residue" evidence="12">
    <location>
        <position position="1"/>
    </location>
</feature>
<keyword evidence="5" id="KW-0677">Repeat</keyword>
<proteinExistence type="predicted"/>
<keyword evidence="3" id="KW-0808">Transferase</keyword>
<evidence type="ECO:0000256" key="3">
    <source>
        <dbReference type="ARBA" id="ARBA00022679"/>
    </source>
</evidence>
<dbReference type="EMBL" id="MU853403">
    <property type="protein sequence ID" value="KAK4137066.1"/>
    <property type="molecule type" value="Genomic_DNA"/>
</dbReference>
<dbReference type="GO" id="GO:0008270">
    <property type="term" value="F:zinc ion binding"/>
    <property type="evidence" value="ECO:0007669"/>
    <property type="project" value="UniProtKB-KW"/>
</dbReference>
<gene>
    <name evidence="12" type="ORF">BT67DRAFT_352224</name>
</gene>
<dbReference type="Gene3D" id="1.20.120.1750">
    <property type="match status" value="1"/>
</dbReference>
<evidence type="ECO:0000256" key="2">
    <source>
        <dbReference type="ARBA" id="ARBA00012251"/>
    </source>
</evidence>
<evidence type="ECO:0000256" key="1">
    <source>
        <dbReference type="ARBA" id="ARBA00001798"/>
    </source>
</evidence>
<feature type="coiled-coil region" evidence="9">
    <location>
        <begin position="478"/>
        <end position="505"/>
    </location>
</feature>
<dbReference type="InterPro" id="IPR044066">
    <property type="entry name" value="TRIAD_supradom"/>
</dbReference>
<reference evidence="12" key="1">
    <citation type="journal article" date="2023" name="Mol. Phylogenet. Evol.">
        <title>Genome-scale phylogeny and comparative genomics of the fungal order Sordariales.</title>
        <authorList>
            <person name="Hensen N."/>
            <person name="Bonometti L."/>
            <person name="Westerberg I."/>
            <person name="Brannstrom I.O."/>
            <person name="Guillou S."/>
            <person name="Cros-Aarteil S."/>
            <person name="Calhoun S."/>
            <person name="Haridas S."/>
            <person name="Kuo A."/>
            <person name="Mondo S."/>
            <person name="Pangilinan J."/>
            <person name="Riley R."/>
            <person name="LaButti K."/>
            <person name="Andreopoulos B."/>
            <person name="Lipzen A."/>
            <person name="Chen C."/>
            <person name="Yan M."/>
            <person name="Daum C."/>
            <person name="Ng V."/>
            <person name="Clum A."/>
            <person name="Steindorff A."/>
            <person name="Ohm R.A."/>
            <person name="Martin F."/>
            <person name="Silar P."/>
            <person name="Natvig D.O."/>
            <person name="Lalanne C."/>
            <person name="Gautier V."/>
            <person name="Ament-Velasquez S.L."/>
            <person name="Kruys A."/>
            <person name="Hutchinson M.I."/>
            <person name="Powell A.J."/>
            <person name="Barry K."/>
            <person name="Miller A.N."/>
            <person name="Grigoriev I.V."/>
            <person name="Debuchy R."/>
            <person name="Gladieux P."/>
            <person name="Hiltunen Thoren M."/>
            <person name="Johannesson H."/>
        </authorList>
    </citation>
    <scope>NUCLEOTIDE SEQUENCE</scope>
    <source>
        <strain evidence="12">CBS 123565</strain>
    </source>
</reference>
<keyword evidence="13" id="KW-1185">Reference proteome</keyword>
<feature type="non-terminal residue" evidence="12">
    <location>
        <position position="679"/>
    </location>
</feature>